<gene>
    <name evidence="1" type="ORF">SAMN05216352_10358</name>
</gene>
<protein>
    <submittedName>
        <fullName evidence="1">YmaF family protein</fullName>
    </submittedName>
</protein>
<dbReference type="AlphaFoldDB" id="A0A1G8FSF6"/>
<proteinExistence type="predicted"/>
<dbReference type="InterPro" id="IPR024307">
    <property type="entry name" value="YmaF"/>
</dbReference>
<reference evidence="1 2" key="1">
    <citation type="submission" date="2016-10" db="EMBL/GenBank/DDBJ databases">
        <authorList>
            <person name="de Groot N.N."/>
        </authorList>
    </citation>
    <scope>NUCLEOTIDE SEQUENCE [LARGE SCALE GENOMIC DNA]</scope>
    <source>
        <strain evidence="2">P4B,CCM 7963,CECT 7998,DSM 25260,IBRC-M 10614,KCTC 13821</strain>
    </source>
</reference>
<evidence type="ECO:0000313" key="2">
    <source>
        <dbReference type="Proteomes" id="UP000199017"/>
    </source>
</evidence>
<dbReference type="OrthoDB" id="1682334at2"/>
<dbReference type="Pfam" id="PF12788">
    <property type="entry name" value="YmaF"/>
    <property type="match status" value="1"/>
</dbReference>
<sequence length="130" mass="14212">MEIPVSGFMYSSGSLDSNGEHTHQLYLTSWNRQPVHVHEFSGVTSVNVGHRHDYVGTTEPAPSGVEHTHEYMTITSVDAGHRHEIRGITGPGVRIPGGGHFHYFEGVTSVNGDTPHRHAYRGNTEGAIDV</sequence>
<name>A0A1G8FSF6_9BACI</name>
<dbReference type="STRING" id="930129.SAMN05216352_10358"/>
<keyword evidence="2" id="KW-1185">Reference proteome</keyword>
<dbReference type="EMBL" id="FNDU01000003">
    <property type="protein sequence ID" value="SDH84846.1"/>
    <property type="molecule type" value="Genomic_DNA"/>
</dbReference>
<evidence type="ECO:0000313" key="1">
    <source>
        <dbReference type="EMBL" id="SDH84846.1"/>
    </source>
</evidence>
<dbReference type="Proteomes" id="UP000199017">
    <property type="component" value="Unassembled WGS sequence"/>
</dbReference>
<accession>A0A1G8FSF6</accession>
<dbReference type="RefSeq" id="WP_091582269.1">
    <property type="nucleotide sequence ID" value="NZ_FNDU01000003.1"/>
</dbReference>
<organism evidence="1 2">
    <name type="scientific">Alteribacillus bidgolensis</name>
    <dbReference type="NCBI Taxonomy" id="930129"/>
    <lineage>
        <taxon>Bacteria</taxon>
        <taxon>Bacillati</taxon>
        <taxon>Bacillota</taxon>
        <taxon>Bacilli</taxon>
        <taxon>Bacillales</taxon>
        <taxon>Bacillaceae</taxon>
        <taxon>Alteribacillus</taxon>
    </lineage>
</organism>